<dbReference type="RefSeq" id="XP_020895082.1">
    <property type="nucleotide sequence ID" value="XM_021039423.2"/>
</dbReference>
<dbReference type="PANTHER" id="PTHR12907:SF26">
    <property type="entry name" value="HIF PROLYL HYDROXYLASE, ISOFORM C"/>
    <property type="match status" value="1"/>
</dbReference>
<keyword evidence="14" id="KW-1185">Reference proteome</keyword>
<organism evidence="13 14">
    <name type="scientific">Exaiptasia diaphana</name>
    <name type="common">Tropical sea anemone</name>
    <name type="synonym">Aiptasia pulchella</name>
    <dbReference type="NCBI Taxonomy" id="2652724"/>
    <lineage>
        <taxon>Eukaryota</taxon>
        <taxon>Metazoa</taxon>
        <taxon>Cnidaria</taxon>
        <taxon>Anthozoa</taxon>
        <taxon>Hexacorallia</taxon>
        <taxon>Actiniaria</taxon>
        <taxon>Aiptasiidae</taxon>
        <taxon>Exaiptasia</taxon>
    </lineage>
</organism>
<dbReference type="PROSITE" id="PS51471">
    <property type="entry name" value="FE2OG_OXY"/>
    <property type="match status" value="1"/>
</dbReference>
<dbReference type="GO" id="GO:0008270">
    <property type="term" value="F:zinc ion binding"/>
    <property type="evidence" value="ECO:0007669"/>
    <property type="project" value="UniProtKB-KW"/>
</dbReference>
<feature type="domain" description="Fe2OG dioxygenase" evidence="12">
    <location>
        <begin position="468"/>
        <end position="567"/>
    </location>
</feature>
<evidence type="ECO:0000256" key="8">
    <source>
        <dbReference type="ARBA" id="ARBA00023004"/>
    </source>
</evidence>
<evidence type="ECO:0000313" key="14">
    <source>
        <dbReference type="Proteomes" id="UP000887567"/>
    </source>
</evidence>
<dbReference type="GO" id="GO:0071456">
    <property type="term" value="P:cellular response to hypoxia"/>
    <property type="evidence" value="ECO:0007669"/>
    <property type="project" value="TreeGrafter"/>
</dbReference>
<dbReference type="InterPro" id="IPR005123">
    <property type="entry name" value="Oxoglu/Fe-dep_dioxygenase_dom"/>
</dbReference>
<dbReference type="InterPro" id="IPR044862">
    <property type="entry name" value="Pro_4_hyd_alph_FE2OG_OXY"/>
</dbReference>
<keyword evidence="4" id="KW-0862">Zinc</keyword>
<dbReference type="InterPro" id="IPR006620">
    <property type="entry name" value="Pro_4_hyd_alph"/>
</dbReference>
<dbReference type="KEGG" id="epa:110234070"/>
<name>A0A913WWB4_EXADI</name>
<accession>A0A913WWB4</accession>
<comment type="cofactor">
    <cofactor evidence="1">
        <name>L-ascorbate</name>
        <dbReference type="ChEBI" id="CHEBI:38290"/>
    </cofactor>
</comment>
<evidence type="ECO:0000256" key="2">
    <source>
        <dbReference type="ARBA" id="ARBA00022723"/>
    </source>
</evidence>
<dbReference type="EC" id="1.14.11.29" evidence="9"/>
<evidence type="ECO:0000256" key="7">
    <source>
        <dbReference type="ARBA" id="ARBA00023002"/>
    </source>
</evidence>
<dbReference type="InterPro" id="IPR002893">
    <property type="entry name" value="Znf_MYND"/>
</dbReference>
<dbReference type="SUPFAM" id="SSF144232">
    <property type="entry name" value="HIT/MYND zinc finger-like"/>
    <property type="match status" value="1"/>
</dbReference>
<evidence type="ECO:0000256" key="6">
    <source>
        <dbReference type="ARBA" id="ARBA00022964"/>
    </source>
</evidence>
<dbReference type="SMART" id="SM00702">
    <property type="entry name" value="P4Hc"/>
    <property type="match status" value="1"/>
</dbReference>
<keyword evidence="5" id="KW-0847">Vitamin C</keyword>
<protein>
    <recommendedName>
        <fullName evidence="9">hypoxia-inducible factor-proline dioxygenase</fullName>
        <ecNumber evidence="9">1.14.11.29</ecNumber>
    </recommendedName>
</protein>
<dbReference type="EnsemblMetazoa" id="XM_021039423.2">
    <property type="protein sequence ID" value="XP_020895082.1"/>
    <property type="gene ID" value="LOC110234070"/>
</dbReference>
<evidence type="ECO:0000313" key="13">
    <source>
        <dbReference type="EnsemblMetazoa" id="XP_020895082.1"/>
    </source>
</evidence>
<dbReference type="Proteomes" id="UP000887567">
    <property type="component" value="Unplaced"/>
</dbReference>
<keyword evidence="7" id="KW-0560">Oxidoreductase</keyword>
<feature type="compositionally biased region" description="Low complexity" evidence="11">
    <location>
        <begin position="301"/>
        <end position="310"/>
    </location>
</feature>
<dbReference type="OrthoDB" id="76265at2759"/>
<sequence>MWMANHDVQEMAQCAFCNNGIPEGMSSYFRCAHCSTQYCSKEHKKADFRFHKARCQGYANFTQQNDPVRLSAPISTQQYVPRNDDFSGFLACQQNASQFSLKSLPDQKQSVSAMSPLKVQTTSNLTQVEANSLGSQLNPNYQYHQPNPIQTNSSVDNYNNISPISGQSSPTDPSAKLGASSVRFQVNPIEQDFNNCQYYQQPLNQSNPYLPQSSEPTQTVTIQNAPIQIQDTNVSNEDDSIPLDDALLSFLQEAEQYDSPAEETQNSNQGKLPRNLSGIIRDLTKQTEENLFYDELLSSVDSSDSEGVNSRKQSGSELPSTSVMMPEFSPIMCEQFEFQKQNSKDIIEGKTTVEEEGVFKRFNINVIADFVVKSLNGYNHCIIDFLHGLSLANAILEDVKMFHTEEGFSEGRLSNLEDKKGTPNRAVREDLVAWTDGKGRKAIQKHMSRMDFLLKLCNKYITDVEISSRTQAMVACYPGKATGYKQHVDNPNKDGRCITTLYYLNPTWNVETDGGILRLFPGGIRRKTVNVEPLFDRLLFFWSDRRTPHEVTPAFKPRYAITLWYFNDEERKKYIKRYREGKAAKT</sequence>
<feature type="region of interest" description="Disordered" evidence="11">
    <location>
        <begin position="301"/>
        <end position="323"/>
    </location>
</feature>
<dbReference type="Gene3D" id="6.10.140.2220">
    <property type="match status" value="1"/>
</dbReference>
<evidence type="ECO:0000256" key="1">
    <source>
        <dbReference type="ARBA" id="ARBA00001961"/>
    </source>
</evidence>
<evidence type="ECO:0000256" key="11">
    <source>
        <dbReference type="SAM" id="MobiDB-lite"/>
    </source>
</evidence>
<dbReference type="GeneID" id="110234070"/>
<dbReference type="Pfam" id="PF01753">
    <property type="entry name" value="zf-MYND"/>
    <property type="match status" value="1"/>
</dbReference>
<evidence type="ECO:0000256" key="5">
    <source>
        <dbReference type="ARBA" id="ARBA00022896"/>
    </source>
</evidence>
<proteinExistence type="predicted"/>
<dbReference type="Gene3D" id="2.60.120.620">
    <property type="entry name" value="q2cbj1_9rhob like domain"/>
    <property type="match status" value="1"/>
</dbReference>
<evidence type="ECO:0000256" key="4">
    <source>
        <dbReference type="ARBA" id="ARBA00022833"/>
    </source>
</evidence>
<keyword evidence="8" id="KW-0408">Iron</keyword>
<evidence type="ECO:0000256" key="3">
    <source>
        <dbReference type="ARBA" id="ARBA00022771"/>
    </source>
</evidence>
<dbReference type="AlphaFoldDB" id="A0A913WWB4"/>
<dbReference type="PANTHER" id="PTHR12907">
    <property type="entry name" value="EGL NINE HOMOLOG-RELATED"/>
    <property type="match status" value="1"/>
</dbReference>
<evidence type="ECO:0000256" key="10">
    <source>
        <dbReference type="ARBA" id="ARBA00049134"/>
    </source>
</evidence>
<comment type="catalytic activity">
    <reaction evidence="10">
        <text>L-prolyl-[hypoxia-inducible factor alpha subunit] + 2-oxoglutarate + O2 = trans-4-hydroxy-L-prolyl-[hypoxia-inducible factor alpha subunit] + succinate + CO2</text>
        <dbReference type="Rhea" id="RHEA:48400"/>
        <dbReference type="Rhea" id="RHEA-COMP:12093"/>
        <dbReference type="Rhea" id="RHEA-COMP:12094"/>
        <dbReference type="ChEBI" id="CHEBI:15379"/>
        <dbReference type="ChEBI" id="CHEBI:16526"/>
        <dbReference type="ChEBI" id="CHEBI:16810"/>
        <dbReference type="ChEBI" id="CHEBI:30031"/>
        <dbReference type="ChEBI" id="CHEBI:50342"/>
        <dbReference type="ChEBI" id="CHEBI:61965"/>
        <dbReference type="EC" id="1.14.11.29"/>
    </reaction>
</comment>
<evidence type="ECO:0000256" key="9">
    <source>
        <dbReference type="ARBA" id="ARBA00039004"/>
    </source>
</evidence>
<keyword evidence="3" id="KW-0863">Zinc-finger</keyword>
<evidence type="ECO:0000259" key="12">
    <source>
        <dbReference type="PROSITE" id="PS51471"/>
    </source>
</evidence>
<dbReference type="Pfam" id="PF13640">
    <property type="entry name" value="2OG-FeII_Oxy_3"/>
    <property type="match status" value="1"/>
</dbReference>
<keyword evidence="2" id="KW-0479">Metal-binding</keyword>
<feature type="region of interest" description="Disordered" evidence="11">
    <location>
        <begin position="137"/>
        <end position="177"/>
    </location>
</feature>
<feature type="compositionally biased region" description="Polar residues" evidence="11">
    <location>
        <begin position="137"/>
        <end position="172"/>
    </location>
</feature>
<reference evidence="13" key="1">
    <citation type="submission" date="2022-11" db="UniProtKB">
        <authorList>
            <consortium name="EnsemblMetazoa"/>
        </authorList>
    </citation>
    <scope>IDENTIFICATION</scope>
</reference>
<dbReference type="GO" id="GO:0008198">
    <property type="term" value="F:ferrous iron binding"/>
    <property type="evidence" value="ECO:0007669"/>
    <property type="project" value="TreeGrafter"/>
</dbReference>
<dbReference type="GO" id="GO:0031418">
    <property type="term" value="F:L-ascorbic acid binding"/>
    <property type="evidence" value="ECO:0007669"/>
    <property type="project" value="UniProtKB-KW"/>
</dbReference>
<dbReference type="InterPro" id="IPR051559">
    <property type="entry name" value="HIF_prolyl_hydroxylases"/>
</dbReference>
<keyword evidence="6" id="KW-0223">Dioxygenase</keyword>
<dbReference type="GO" id="GO:0160082">
    <property type="term" value="F:hypoxia-inducible factor-proline dioxygenase activity"/>
    <property type="evidence" value="ECO:0007669"/>
    <property type="project" value="UniProtKB-EC"/>
</dbReference>
<feature type="compositionally biased region" description="Polar residues" evidence="11">
    <location>
        <begin position="311"/>
        <end position="323"/>
    </location>
</feature>